<evidence type="ECO:0000256" key="1">
    <source>
        <dbReference type="SAM" id="MobiDB-lite"/>
    </source>
</evidence>
<feature type="transmembrane region" description="Helical" evidence="2">
    <location>
        <begin position="199"/>
        <end position="216"/>
    </location>
</feature>
<dbReference type="Pfam" id="PF10129">
    <property type="entry name" value="OpgC_C"/>
    <property type="match status" value="1"/>
</dbReference>
<feature type="transmembrane region" description="Helical" evidence="2">
    <location>
        <begin position="12"/>
        <end position="30"/>
    </location>
</feature>
<proteinExistence type="predicted"/>
<accession>A0A975U1Q4</accession>
<reference evidence="3" key="1">
    <citation type="submission" date="2021-06" db="EMBL/GenBank/DDBJ databases">
        <title>Elioraea tepida, sp. nov., a moderately thermophilic aerobic anoxygenic phototrophic bacterium isolated from an alkaline siliceous hot spring mat community in Yellowstone National Park, WY, USA.</title>
        <authorList>
            <person name="Saini M.K."/>
            <person name="Yoshida S."/>
            <person name="Sebastian A."/>
            <person name="Hirose S."/>
            <person name="Hara E."/>
            <person name="Tamaki H."/>
            <person name="Soulier N.T."/>
            <person name="Albert I."/>
            <person name="Hanada S."/>
            <person name="Bryant D.A."/>
            <person name="Tank M."/>
        </authorList>
    </citation>
    <scope>NUCLEOTIDE SEQUENCE</scope>
    <source>
        <strain evidence="3">MS-P2</strain>
    </source>
</reference>
<feature type="transmembrane region" description="Helical" evidence="2">
    <location>
        <begin position="311"/>
        <end position="331"/>
    </location>
</feature>
<dbReference type="AlphaFoldDB" id="A0A975U1Q4"/>
<feature type="transmembrane region" description="Helical" evidence="2">
    <location>
        <begin position="79"/>
        <end position="103"/>
    </location>
</feature>
<dbReference type="Proteomes" id="UP000694001">
    <property type="component" value="Chromosome"/>
</dbReference>
<protein>
    <submittedName>
        <fullName evidence="3">OpgC domain-containing protein</fullName>
    </submittedName>
</protein>
<keyword evidence="2" id="KW-1133">Transmembrane helix</keyword>
<dbReference type="EMBL" id="CP076448">
    <property type="protein sequence ID" value="QXM24163.1"/>
    <property type="molecule type" value="Genomic_DNA"/>
</dbReference>
<dbReference type="PANTHER" id="PTHR38592">
    <property type="entry name" value="BLL4819 PROTEIN"/>
    <property type="match status" value="1"/>
</dbReference>
<sequence>MRSLIRTNRDIRVDFFRGFALYCIFVGHIPDHAFWVATIQVLGPSDSTETFIFLAGYSAAIAYGRSLDRFGWGYAATAVLLRVWTLYVVHIFMFVAFVAQVSWSAARFANPAYIDEINIGAFLEEPHIAVLDALSLRFQPAFMDILPLYIVVLLLFALVLPLLRRPLALLGVSGGLYLLVRLTRFNLPTAQGEWFFNPLAWQFLFMLGATVAAMPERGRALLRRAEPALLPLTVAIAIAGLFISAVWRLPFVYNTIPEPLAALIYTGIDKSGLHPVRLAHFLALAHLAQRLVRPGAAWLLSWWAQPFTLPGQHGLVVFALGVFLSFLGRLVMQEWNASIATQAVIAAVGWSVCVAVSALQAWYDSVGKGSAGKGGRDASSHTPLDVMPRPASGQS</sequence>
<evidence type="ECO:0000256" key="2">
    <source>
        <dbReference type="SAM" id="Phobius"/>
    </source>
</evidence>
<feature type="transmembrane region" description="Helical" evidence="2">
    <location>
        <begin position="50"/>
        <end position="67"/>
    </location>
</feature>
<feature type="transmembrane region" description="Helical" evidence="2">
    <location>
        <begin position="228"/>
        <end position="247"/>
    </location>
</feature>
<keyword evidence="4" id="KW-1185">Reference proteome</keyword>
<evidence type="ECO:0000313" key="3">
    <source>
        <dbReference type="EMBL" id="QXM24163.1"/>
    </source>
</evidence>
<organism evidence="3 4">
    <name type="scientific">Elioraea tepida</name>
    <dbReference type="NCBI Taxonomy" id="2843330"/>
    <lineage>
        <taxon>Bacteria</taxon>
        <taxon>Pseudomonadati</taxon>
        <taxon>Pseudomonadota</taxon>
        <taxon>Alphaproteobacteria</taxon>
        <taxon>Acetobacterales</taxon>
        <taxon>Elioraeaceae</taxon>
        <taxon>Elioraea</taxon>
    </lineage>
</organism>
<evidence type="ECO:0000313" key="4">
    <source>
        <dbReference type="Proteomes" id="UP000694001"/>
    </source>
</evidence>
<dbReference type="PIRSF" id="PIRSF028704">
    <property type="entry name" value="UPC028704"/>
    <property type="match status" value="1"/>
</dbReference>
<dbReference type="PANTHER" id="PTHR38592:SF3">
    <property type="entry name" value="BLL4819 PROTEIN"/>
    <property type="match status" value="1"/>
</dbReference>
<keyword evidence="2" id="KW-0812">Transmembrane</keyword>
<feature type="transmembrane region" description="Helical" evidence="2">
    <location>
        <begin position="141"/>
        <end position="160"/>
    </location>
</feature>
<dbReference type="RefSeq" id="WP_218285148.1">
    <property type="nucleotide sequence ID" value="NZ_CP076448.1"/>
</dbReference>
<keyword evidence="2" id="KW-0472">Membrane</keyword>
<feature type="transmembrane region" description="Helical" evidence="2">
    <location>
        <begin position="167"/>
        <end position="187"/>
    </location>
</feature>
<dbReference type="InterPro" id="IPR014550">
    <property type="entry name" value="UCP028704_OpgC"/>
</dbReference>
<dbReference type="KEGG" id="elio:KO353_12955"/>
<gene>
    <name evidence="3" type="ORF">KO353_12955</name>
</gene>
<feature type="transmembrane region" description="Helical" evidence="2">
    <location>
        <begin position="343"/>
        <end position="363"/>
    </location>
</feature>
<feature type="region of interest" description="Disordered" evidence="1">
    <location>
        <begin position="371"/>
        <end position="395"/>
    </location>
</feature>
<name>A0A975U1Q4_9PROT</name>